<evidence type="ECO:0000313" key="3">
    <source>
        <dbReference type="Proteomes" id="UP000265520"/>
    </source>
</evidence>
<name>A0A392QA70_9FABA</name>
<feature type="coiled-coil region" evidence="1">
    <location>
        <begin position="16"/>
        <end position="48"/>
    </location>
</feature>
<evidence type="ECO:0000313" key="2">
    <source>
        <dbReference type="EMBL" id="MCI20155.1"/>
    </source>
</evidence>
<evidence type="ECO:0000256" key="1">
    <source>
        <dbReference type="SAM" id="Coils"/>
    </source>
</evidence>
<comment type="caution">
    <text evidence="2">The sequence shown here is derived from an EMBL/GenBank/DDBJ whole genome shotgun (WGS) entry which is preliminary data.</text>
</comment>
<dbReference type="Proteomes" id="UP000265520">
    <property type="component" value="Unassembled WGS sequence"/>
</dbReference>
<proteinExistence type="predicted"/>
<keyword evidence="3" id="KW-1185">Reference proteome</keyword>
<organism evidence="2 3">
    <name type="scientific">Trifolium medium</name>
    <dbReference type="NCBI Taxonomy" id="97028"/>
    <lineage>
        <taxon>Eukaryota</taxon>
        <taxon>Viridiplantae</taxon>
        <taxon>Streptophyta</taxon>
        <taxon>Embryophyta</taxon>
        <taxon>Tracheophyta</taxon>
        <taxon>Spermatophyta</taxon>
        <taxon>Magnoliopsida</taxon>
        <taxon>eudicotyledons</taxon>
        <taxon>Gunneridae</taxon>
        <taxon>Pentapetalae</taxon>
        <taxon>rosids</taxon>
        <taxon>fabids</taxon>
        <taxon>Fabales</taxon>
        <taxon>Fabaceae</taxon>
        <taxon>Papilionoideae</taxon>
        <taxon>50 kb inversion clade</taxon>
        <taxon>NPAAA clade</taxon>
        <taxon>Hologalegina</taxon>
        <taxon>IRL clade</taxon>
        <taxon>Trifolieae</taxon>
        <taxon>Trifolium</taxon>
    </lineage>
</organism>
<accession>A0A392QA70</accession>
<keyword evidence="1" id="KW-0175">Coiled coil</keyword>
<dbReference type="AlphaFoldDB" id="A0A392QA70"/>
<protein>
    <submittedName>
        <fullName evidence="2">Uncharacterized protein</fullName>
    </submittedName>
</protein>
<sequence length="55" mass="6344">MRDGFMTLPSDISDEAEFLKTEKLQEDLAAQKAEQELLKEEVKNLTESQHHVIKT</sequence>
<dbReference type="EMBL" id="LXQA010118389">
    <property type="protein sequence ID" value="MCI20155.1"/>
    <property type="molecule type" value="Genomic_DNA"/>
</dbReference>
<reference evidence="2 3" key="1">
    <citation type="journal article" date="2018" name="Front. Plant Sci.">
        <title>Red Clover (Trifolium pratense) and Zigzag Clover (T. medium) - A Picture of Genomic Similarities and Differences.</title>
        <authorList>
            <person name="Dluhosova J."/>
            <person name="Istvanek J."/>
            <person name="Nedelnik J."/>
            <person name="Repkova J."/>
        </authorList>
    </citation>
    <scope>NUCLEOTIDE SEQUENCE [LARGE SCALE GENOMIC DNA]</scope>
    <source>
        <strain evidence="3">cv. 10/8</strain>
        <tissue evidence="2">Leaf</tissue>
    </source>
</reference>